<protein>
    <submittedName>
        <fullName evidence="1">Uncharacterized protein</fullName>
    </submittedName>
</protein>
<comment type="caution">
    <text evidence="1">The sequence shown here is derived from an EMBL/GenBank/DDBJ whole genome shotgun (WGS) entry which is preliminary data.</text>
</comment>
<dbReference type="Proteomes" id="UP000811246">
    <property type="component" value="Chromosome 16"/>
</dbReference>
<dbReference type="PANTHER" id="PTHR47487:SF8">
    <property type="entry name" value="OS08G0270900 PROTEIN"/>
    <property type="match status" value="1"/>
</dbReference>
<dbReference type="AlphaFoldDB" id="A0A922A1U9"/>
<reference evidence="1" key="1">
    <citation type="submission" date="2021-01" db="EMBL/GenBank/DDBJ databases">
        <authorList>
            <person name="Lovell J.T."/>
            <person name="Bentley N."/>
            <person name="Bhattarai G."/>
            <person name="Jenkins J.W."/>
            <person name="Sreedasyam A."/>
            <person name="Alarcon Y."/>
            <person name="Bock C."/>
            <person name="Boston L."/>
            <person name="Carlson J."/>
            <person name="Cervantes K."/>
            <person name="Clermont K."/>
            <person name="Krom N."/>
            <person name="Kubenka K."/>
            <person name="Mamidi S."/>
            <person name="Mattison C."/>
            <person name="Monteros M."/>
            <person name="Pisani C."/>
            <person name="Plott C."/>
            <person name="Rajasekar S."/>
            <person name="Rhein H.S."/>
            <person name="Rohla C."/>
            <person name="Song M."/>
            <person name="Hilaire R.S."/>
            <person name="Shu S."/>
            <person name="Wells L."/>
            <person name="Wang X."/>
            <person name="Webber J."/>
            <person name="Heerema R.J."/>
            <person name="Klein P."/>
            <person name="Conner P."/>
            <person name="Grauke L."/>
            <person name="Grimwood J."/>
            <person name="Schmutz J."/>
            <person name="Randall J.J."/>
        </authorList>
    </citation>
    <scope>NUCLEOTIDE SEQUENCE</scope>
    <source>
        <tissue evidence="1">Leaf</tissue>
    </source>
</reference>
<evidence type="ECO:0000313" key="2">
    <source>
        <dbReference type="Proteomes" id="UP000811246"/>
    </source>
</evidence>
<gene>
    <name evidence="1" type="ORF">I3842_16G104800</name>
</gene>
<organism evidence="1 2">
    <name type="scientific">Carya illinoinensis</name>
    <name type="common">Pecan</name>
    <dbReference type="NCBI Taxonomy" id="32201"/>
    <lineage>
        <taxon>Eukaryota</taxon>
        <taxon>Viridiplantae</taxon>
        <taxon>Streptophyta</taxon>
        <taxon>Embryophyta</taxon>
        <taxon>Tracheophyta</taxon>
        <taxon>Spermatophyta</taxon>
        <taxon>Magnoliopsida</taxon>
        <taxon>eudicotyledons</taxon>
        <taxon>Gunneridae</taxon>
        <taxon>Pentapetalae</taxon>
        <taxon>rosids</taxon>
        <taxon>fabids</taxon>
        <taxon>Fagales</taxon>
        <taxon>Juglandaceae</taxon>
        <taxon>Carya</taxon>
    </lineage>
</organism>
<accession>A0A922A1U9</accession>
<evidence type="ECO:0000313" key="1">
    <source>
        <dbReference type="EMBL" id="KAG6673309.1"/>
    </source>
</evidence>
<proteinExistence type="predicted"/>
<dbReference type="EMBL" id="CM031840">
    <property type="protein sequence ID" value="KAG6673309.1"/>
    <property type="molecule type" value="Genomic_DNA"/>
</dbReference>
<dbReference type="PANTHER" id="PTHR47487">
    <property type="entry name" value="OS06G0651300 PROTEIN-RELATED"/>
    <property type="match status" value="1"/>
</dbReference>
<name>A0A922A1U9_CARIL</name>
<sequence>MEVGIVQEPFFPFPLSCSFLDTLTSTLCYFRSYPRASSTLRPFHTPSLNLKPILPRDIARHETHTRSHILCLPLRLFFCNSMEFKFRAVDDRQPLYPSPSSSPSYFTDQASITGLSTTDRQPSQEQMRNPNDVREAIQRELEKERIREEIIVKEIARQRVLEEEVRREVMVEREIAMRRLTAEGLSPEELLMKERIREEIIAAEIARRRVLEAEVRRELMVEREMAMRRHTATYPSDGRAIPVDGSGFDIPSEINKGLFFLSDEDIYMQSVFTYFGWFCWEKKHNFDLCMHLGALFLLDHHFKV</sequence>